<evidence type="ECO:0000256" key="4">
    <source>
        <dbReference type="ARBA" id="ARBA00023163"/>
    </source>
</evidence>
<dbReference type="InterPro" id="IPR036390">
    <property type="entry name" value="WH_DNA-bd_sf"/>
</dbReference>
<gene>
    <name evidence="7" type="ORF">Y88_2349</name>
</gene>
<proteinExistence type="inferred from homology"/>
<sequence length="304" mass="32759">MEVYRQRSISSAARALELTQPAVSQHIASLESAIGRQLFERHVHGVTPTAAADELAADIGDRLDQAEAALAAARARSAELAGAIRIIGNPDFLSEVVAPQLVPLLEAGMRVRLQTAGRDEVLHNLIEGHCDLGISAFPVQDRRLRSELIRTEPLIAVAGPAVAARILAAEDLADGLAAEPVLAYTLEQPLMEGWLERNNLLRDPVSPALIAPDLRGLRALLTVGFGWSVLPVYLCHSEIARGELVEIPAPIAVSQNAYFLVWTPSALRHPRIAHARQTLIWSLAQTSSPRSATTDAIDADAQEH</sequence>
<dbReference type="EMBL" id="AEWJ01000024">
    <property type="protein sequence ID" value="EGD59909.1"/>
    <property type="molecule type" value="Genomic_DNA"/>
</dbReference>
<dbReference type="SUPFAM" id="SSF53850">
    <property type="entry name" value="Periplasmic binding protein-like II"/>
    <property type="match status" value="1"/>
</dbReference>
<dbReference type="PROSITE" id="PS50931">
    <property type="entry name" value="HTH_LYSR"/>
    <property type="match status" value="1"/>
</dbReference>
<dbReference type="PANTHER" id="PTHR30126:SF39">
    <property type="entry name" value="HTH-TYPE TRANSCRIPTIONAL REGULATOR CYSL"/>
    <property type="match status" value="1"/>
</dbReference>
<dbReference type="SUPFAM" id="SSF46785">
    <property type="entry name" value="Winged helix' DNA-binding domain"/>
    <property type="match status" value="1"/>
</dbReference>
<dbReference type="CDD" id="cd05466">
    <property type="entry name" value="PBP2_LTTR_substrate"/>
    <property type="match status" value="1"/>
</dbReference>
<dbReference type="STRING" id="983920.Y88_2349"/>
<dbReference type="GO" id="GO:0000976">
    <property type="term" value="F:transcription cis-regulatory region binding"/>
    <property type="evidence" value="ECO:0007669"/>
    <property type="project" value="TreeGrafter"/>
</dbReference>
<name>F1Z6C7_9SPHN</name>
<comment type="caution">
    <text evidence="7">The sequence shown here is derived from an EMBL/GenBank/DDBJ whole genome shotgun (WGS) entry which is preliminary data.</text>
</comment>
<dbReference type="Pfam" id="PF03466">
    <property type="entry name" value="LysR_substrate"/>
    <property type="match status" value="1"/>
</dbReference>
<dbReference type="GO" id="GO:0003700">
    <property type="term" value="F:DNA-binding transcription factor activity"/>
    <property type="evidence" value="ECO:0007669"/>
    <property type="project" value="InterPro"/>
</dbReference>
<keyword evidence="2" id="KW-0805">Transcription regulation</keyword>
<dbReference type="InterPro" id="IPR005119">
    <property type="entry name" value="LysR_subst-bd"/>
</dbReference>
<dbReference type="eggNOG" id="COG0583">
    <property type="taxonomic scope" value="Bacteria"/>
</dbReference>
<organism evidence="7 8">
    <name type="scientific">Novosphingobium nitrogenifigens DSM 19370</name>
    <dbReference type="NCBI Taxonomy" id="983920"/>
    <lineage>
        <taxon>Bacteria</taxon>
        <taxon>Pseudomonadati</taxon>
        <taxon>Pseudomonadota</taxon>
        <taxon>Alphaproteobacteria</taxon>
        <taxon>Sphingomonadales</taxon>
        <taxon>Sphingomonadaceae</taxon>
        <taxon>Novosphingobium</taxon>
    </lineage>
</organism>
<keyword evidence="8" id="KW-1185">Reference proteome</keyword>
<reference evidence="7 8" key="1">
    <citation type="journal article" date="2012" name="J. Bacteriol.">
        <title>Draft Genome Sequence of Novosphingobium nitrogenifigens Y88T.</title>
        <authorList>
            <person name="Strabala T.J."/>
            <person name="Macdonald L."/>
            <person name="Liu V."/>
            <person name="Smit A.M."/>
        </authorList>
    </citation>
    <scope>NUCLEOTIDE SEQUENCE [LARGE SCALE GENOMIC DNA]</scope>
    <source>
        <strain evidence="7 8">DSM 19370</strain>
    </source>
</reference>
<evidence type="ECO:0000256" key="1">
    <source>
        <dbReference type="ARBA" id="ARBA00009437"/>
    </source>
</evidence>
<dbReference type="Proteomes" id="UP000004728">
    <property type="component" value="Unassembled WGS sequence"/>
</dbReference>
<keyword evidence="3" id="KW-0238">DNA-binding</keyword>
<dbReference type="Gene3D" id="3.40.190.290">
    <property type="match status" value="1"/>
</dbReference>
<evidence type="ECO:0000313" key="8">
    <source>
        <dbReference type="Proteomes" id="UP000004728"/>
    </source>
</evidence>
<evidence type="ECO:0000256" key="2">
    <source>
        <dbReference type="ARBA" id="ARBA00023015"/>
    </source>
</evidence>
<feature type="coiled-coil region" evidence="5">
    <location>
        <begin position="56"/>
        <end position="83"/>
    </location>
</feature>
<evidence type="ECO:0000256" key="5">
    <source>
        <dbReference type="SAM" id="Coils"/>
    </source>
</evidence>
<dbReference type="HOGENOM" id="CLU_039613_5_0_5"/>
<dbReference type="InParanoid" id="F1Z6C7"/>
<dbReference type="InterPro" id="IPR036388">
    <property type="entry name" value="WH-like_DNA-bd_sf"/>
</dbReference>
<dbReference type="PRINTS" id="PR00039">
    <property type="entry name" value="HTHLYSR"/>
</dbReference>
<evidence type="ECO:0000256" key="3">
    <source>
        <dbReference type="ARBA" id="ARBA00023125"/>
    </source>
</evidence>
<evidence type="ECO:0000259" key="6">
    <source>
        <dbReference type="PROSITE" id="PS50931"/>
    </source>
</evidence>
<dbReference type="PANTHER" id="PTHR30126">
    <property type="entry name" value="HTH-TYPE TRANSCRIPTIONAL REGULATOR"/>
    <property type="match status" value="1"/>
</dbReference>
<dbReference type="Gene3D" id="1.10.10.10">
    <property type="entry name" value="Winged helix-like DNA-binding domain superfamily/Winged helix DNA-binding domain"/>
    <property type="match status" value="1"/>
</dbReference>
<comment type="similarity">
    <text evidence="1">Belongs to the LysR transcriptional regulatory family.</text>
</comment>
<feature type="domain" description="HTH lysR-type" evidence="6">
    <location>
        <begin position="1"/>
        <end position="49"/>
    </location>
</feature>
<dbReference type="InterPro" id="IPR000847">
    <property type="entry name" value="LysR_HTH_N"/>
</dbReference>
<dbReference type="AlphaFoldDB" id="F1Z6C7"/>
<keyword evidence="5" id="KW-0175">Coiled coil</keyword>
<dbReference type="Pfam" id="PF00126">
    <property type="entry name" value="HTH_1"/>
    <property type="match status" value="1"/>
</dbReference>
<protein>
    <submittedName>
        <fullName evidence="7">Transcriptional regulator, LysR family</fullName>
    </submittedName>
</protein>
<evidence type="ECO:0000313" key="7">
    <source>
        <dbReference type="EMBL" id="EGD59909.1"/>
    </source>
</evidence>
<accession>F1Z6C7</accession>
<keyword evidence="4" id="KW-0804">Transcription</keyword>